<dbReference type="Proteomes" id="UP000828048">
    <property type="component" value="Chromosome 10"/>
</dbReference>
<dbReference type="EMBL" id="CM037160">
    <property type="protein sequence ID" value="KAH7841108.1"/>
    <property type="molecule type" value="Genomic_DNA"/>
</dbReference>
<comment type="caution">
    <text evidence="1">The sequence shown here is derived from an EMBL/GenBank/DDBJ whole genome shotgun (WGS) entry which is preliminary data.</text>
</comment>
<gene>
    <name evidence="1" type="ORF">Vadar_025664</name>
</gene>
<name>A0ACB7XKQ3_9ERIC</name>
<accession>A0ACB7XKQ3</accession>
<proteinExistence type="predicted"/>
<organism evidence="1 2">
    <name type="scientific">Vaccinium darrowii</name>
    <dbReference type="NCBI Taxonomy" id="229202"/>
    <lineage>
        <taxon>Eukaryota</taxon>
        <taxon>Viridiplantae</taxon>
        <taxon>Streptophyta</taxon>
        <taxon>Embryophyta</taxon>
        <taxon>Tracheophyta</taxon>
        <taxon>Spermatophyta</taxon>
        <taxon>Magnoliopsida</taxon>
        <taxon>eudicotyledons</taxon>
        <taxon>Gunneridae</taxon>
        <taxon>Pentapetalae</taxon>
        <taxon>asterids</taxon>
        <taxon>Ericales</taxon>
        <taxon>Ericaceae</taxon>
        <taxon>Vaccinioideae</taxon>
        <taxon>Vaccinieae</taxon>
        <taxon>Vaccinium</taxon>
    </lineage>
</organism>
<evidence type="ECO:0000313" key="2">
    <source>
        <dbReference type="Proteomes" id="UP000828048"/>
    </source>
</evidence>
<protein>
    <submittedName>
        <fullName evidence="1">Uncharacterized protein</fullName>
    </submittedName>
</protein>
<keyword evidence="2" id="KW-1185">Reference proteome</keyword>
<sequence>MSKDFNVPPVISLRRQPIHRHHQNRRLPTAPFQPSRSSSSNPNAIPFMSFDIGSAAASSSTSFSAPSSVRQQHRRHRRRMGFDDEPPLLEELGINTRQIYTKTVSILNPLRVNANLHEDADLLAPFCLMAFVSRKWGLVVAPLACAIRPTSAITWAYVGILELLVTRDRLNFVFLEVAPIG</sequence>
<evidence type="ECO:0000313" key="1">
    <source>
        <dbReference type="EMBL" id="KAH7841108.1"/>
    </source>
</evidence>
<reference evidence="1 2" key="1">
    <citation type="journal article" date="2021" name="Hortic Res">
        <title>High-quality reference genome and annotation aids understanding of berry development for evergreen blueberry (Vaccinium darrowii).</title>
        <authorList>
            <person name="Yu J."/>
            <person name="Hulse-Kemp A.M."/>
            <person name="Babiker E."/>
            <person name="Staton M."/>
        </authorList>
    </citation>
    <scope>NUCLEOTIDE SEQUENCE [LARGE SCALE GENOMIC DNA]</scope>
    <source>
        <strain evidence="2">cv. NJ 8807/NJ 8810</strain>
        <tissue evidence="1">Young leaf</tissue>
    </source>
</reference>